<gene>
    <name evidence="1" type="ORF">MLD38_022621</name>
</gene>
<protein>
    <submittedName>
        <fullName evidence="1">Uncharacterized protein</fullName>
    </submittedName>
</protein>
<name>A0ACB9QJX8_9MYRT</name>
<organism evidence="1 2">
    <name type="scientific">Melastoma candidum</name>
    <dbReference type="NCBI Taxonomy" id="119954"/>
    <lineage>
        <taxon>Eukaryota</taxon>
        <taxon>Viridiplantae</taxon>
        <taxon>Streptophyta</taxon>
        <taxon>Embryophyta</taxon>
        <taxon>Tracheophyta</taxon>
        <taxon>Spermatophyta</taxon>
        <taxon>Magnoliopsida</taxon>
        <taxon>eudicotyledons</taxon>
        <taxon>Gunneridae</taxon>
        <taxon>Pentapetalae</taxon>
        <taxon>rosids</taxon>
        <taxon>malvids</taxon>
        <taxon>Myrtales</taxon>
        <taxon>Melastomataceae</taxon>
        <taxon>Melastomatoideae</taxon>
        <taxon>Melastomateae</taxon>
        <taxon>Melastoma</taxon>
    </lineage>
</organism>
<sequence>MGAFQRTLLGLLAAVIVMKHASAAQHSVGGSQGWDQSTDFNSWVSSQKFKVGDQLVFKYSQGLHSVVELTSESAYKNCDISTPLNSLSTGKDVVKLDKPGTRYFACGTLGHCAQGMKLKVTATAVDAPSTPSPTSPTSSSSSSSASPTTVSSTDTSAALKHIASLASIILSGVVLSICF</sequence>
<dbReference type="EMBL" id="CM042885">
    <property type="protein sequence ID" value="KAI4366796.1"/>
    <property type="molecule type" value="Genomic_DNA"/>
</dbReference>
<reference evidence="2" key="1">
    <citation type="journal article" date="2023" name="Front. Plant Sci.">
        <title>Chromosomal-level genome assembly of Melastoma candidum provides insights into trichome evolution.</title>
        <authorList>
            <person name="Zhong Y."/>
            <person name="Wu W."/>
            <person name="Sun C."/>
            <person name="Zou P."/>
            <person name="Liu Y."/>
            <person name="Dai S."/>
            <person name="Zhou R."/>
        </authorList>
    </citation>
    <scope>NUCLEOTIDE SEQUENCE [LARGE SCALE GENOMIC DNA]</scope>
</reference>
<proteinExistence type="predicted"/>
<comment type="caution">
    <text evidence="1">The sequence shown here is derived from an EMBL/GenBank/DDBJ whole genome shotgun (WGS) entry which is preliminary data.</text>
</comment>
<accession>A0ACB9QJX8</accession>
<dbReference type="Proteomes" id="UP001057402">
    <property type="component" value="Chromosome 6"/>
</dbReference>
<evidence type="ECO:0000313" key="1">
    <source>
        <dbReference type="EMBL" id="KAI4366796.1"/>
    </source>
</evidence>
<keyword evidence="2" id="KW-1185">Reference proteome</keyword>
<evidence type="ECO:0000313" key="2">
    <source>
        <dbReference type="Proteomes" id="UP001057402"/>
    </source>
</evidence>